<dbReference type="NCBIfam" id="TIGR01596">
    <property type="entry name" value="cas3_HD"/>
    <property type="match status" value="1"/>
</dbReference>
<evidence type="ECO:0000256" key="5">
    <source>
        <dbReference type="ARBA" id="ARBA00022741"/>
    </source>
</evidence>
<keyword evidence="9" id="KW-0051">Antiviral defense</keyword>
<evidence type="ECO:0000256" key="9">
    <source>
        <dbReference type="ARBA" id="ARBA00023118"/>
    </source>
</evidence>
<dbReference type="HOGENOM" id="CLU_367100_0_0_2"/>
<dbReference type="GO" id="GO:0051607">
    <property type="term" value="P:defense response to virus"/>
    <property type="evidence" value="ECO:0007669"/>
    <property type="project" value="UniProtKB-KW"/>
</dbReference>
<evidence type="ECO:0000256" key="4">
    <source>
        <dbReference type="ARBA" id="ARBA00022723"/>
    </source>
</evidence>
<dbReference type="EMBL" id="CP002372">
    <property type="protein sequence ID" value="ADT83449.1"/>
    <property type="molecule type" value="Genomic_DNA"/>
</dbReference>
<keyword evidence="14" id="KW-1185">Reference proteome</keyword>
<dbReference type="SMART" id="SM00490">
    <property type="entry name" value="HELICc"/>
    <property type="match status" value="1"/>
</dbReference>
<dbReference type="RefSeq" id="WP_013466747.1">
    <property type="nucleotide sequence ID" value="NC_014804.1"/>
</dbReference>
<dbReference type="PROSITE" id="PS51192">
    <property type="entry name" value="HELICASE_ATP_BIND_1"/>
    <property type="match status" value="1"/>
</dbReference>
<dbReference type="InterPro" id="IPR006474">
    <property type="entry name" value="Helicase_Cas3_CRISPR-ass_core"/>
</dbReference>
<keyword evidence="8" id="KW-0067">ATP-binding</keyword>
<evidence type="ECO:0000313" key="14">
    <source>
        <dbReference type="Proteomes" id="UP000007478"/>
    </source>
</evidence>
<dbReference type="OrthoDB" id="43851at2157"/>
<dbReference type="PANTHER" id="PTHR47959:SF16">
    <property type="entry name" value="CRISPR-ASSOCIATED NUCLEASE_HELICASE CAS3-RELATED"/>
    <property type="match status" value="1"/>
</dbReference>
<evidence type="ECO:0000256" key="1">
    <source>
        <dbReference type="ARBA" id="ARBA00006847"/>
    </source>
</evidence>
<dbReference type="GO" id="GO:0016787">
    <property type="term" value="F:hydrolase activity"/>
    <property type="evidence" value="ECO:0007669"/>
    <property type="project" value="UniProtKB-KW"/>
</dbReference>
<dbReference type="Pfam" id="PF18019">
    <property type="entry name" value="Cas3_HD"/>
    <property type="match status" value="1"/>
</dbReference>
<evidence type="ECO:0000256" key="3">
    <source>
        <dbReference type="ARBA" id="ARBA00022722"/>
    </source>
</evidence>
<dbReference type="NCBIfam" id="TIGR01587">
    <property type="entry name" value="cas3_core"/>
    <property type="match status" value="1"/>
</dbReference>
<evidence type="ECO:0000256" key="2">
    <source>
        <dbReference type="ARBA" id="ARBA00009046"/>
    </source>
</evidence>
<keyword evidence="4" id="KW-0479">Metal-binding</keyword>
<dbReference type="Gene3D" id="3.40.50.300">
    <property type="entry name" value="P-loop containing nucleotide triphosphate hydrolases"/>
    <property type="match status" value="2"/>
</dbReference>
<dbReference type="InterPro" id="IPR014001">
    <property type="entry name" value="Helicase_ATP-bd"/>
</dbReference>
<accession>F0LJI3</accession>
<dbReference type="CDD" id="cd09641">
    <property type="entry name" value="Cas3''_I"/>
    <property type="match status" value="1"/>
</dbReference>
<dbReference type="AlphaFoldDB" id="F0LJI3"/>
<gene>
    <name evidence="13" type="ordered locus">TERMP_00472</name>
</gene>
<evidence type="ECO:0000256" key="8">
    <source>
        <dbReference type="ARBA" id="ARBA00022840"/>
    </source>
</evidence>
<sequence length="758" mass="87054">MSEIERRFRQVTGFTPYDFQKEAIEYLLDGYSLIVRAPTGAGKSEMVLIPFISELNESLPSQLIYSLPNRTLVESLGNRAKRYASFKKLRVAVHHGKRVESRLFEEDIIITTIDQTAGAYLSVPLSMPKKWGNIFVGGVASSMLVFDEVHTLHPEKGLLTSVAMSIESSKLGFPFVMMSATLPESFMEKVKKMAEKKGGKVNIISVDDENEIASRKARKIYLDTSPLYSKTSLTAEEVLKHLEDSKNLLIVVNTVSKAQKLYLDLKDKIDVPLLLLHSRFLEEDRQAKERTVLEIFGKKQREGILITTQVIEVGMDISSSKLLTEISPIDSLIQRAGRVARWGGEGEVIVYDVEKKPGKPYAPYSEELVEPTIQALKGVELLNWQAEVMLVDKVLSKPFENYLDPYKFYERLGGLVRAVYEGKRAYVEENVREAYSVEIALYENVEELKGEPEKAFALKRLRVDFRVLAGKFNYLQEIGAKIYRVEENPLIDEYESKYELVEVQSKEDIMPFEFYIISGISYSPEVGLLFDKSGEIKSFEFEEKEHLFKLELKELRRETWVEHSLKTLDFLRTYMLPRYAYPIKTFAKYFGISKKDLISWIELSVALHDLGKLNYYWQKAAGWQKGEEPIAHGFERIKKLPPHATVSAKALEPYLMEQFDEEGLFKAFYLAIAHHHSPWSSKYQKFKLIEDAQEYIFSIYPIPDDLILRKSPSGSFPFKLNIDDENEYYRLYGLVSKLLRISDRLATGGESYESIFSS</sequence>
<organism evidence="13 14">
    <name type="scientific">Thermococcus barophilus (strain DSM 11836 / MP)</name>
    <dbReference type="NCBI Taxonomy" id="391623"/>
    <lineage>
        <taxon>Archaea</taxon>
        <taxon>Methanobacteriati</taxon>
        <taxon>Methanobacteriota</taxon>
        <taxon>Thermococci</taxon>
        <taxon>Thermococcales</taxon>
        <taxon>Thermococcaceae</taxon>
        <taxon>Thermococcus</taxon>
    </lineage>
</organism>
<keyword evidence="3" id="KW-0540">Nuclease</keyword>
<name>F0LJI3_THEBM</name>
<dbReference type="Pfam" id="PF00270">
    <property type="entry name" value="DEAD"/>
    <property type="match status" value="1"/>
</dbReference>
<dbReference type="Proteomes" id="UP000007478">
    <property type="component" value="Chromosome"/>
</dbReference>
<dbReference type="GO" id="GO:0140097">
    <property type="term" value="F:catalytic activity, acting on DNA"/>
    <property type="evidence" value="ECO:0007669"/>
    <property type="project" value="UniProtKB-ARBA"/>
</dbReference>
<feature type="domain" description="Helicase C-terminal" evidence="11">
    <location>
        <begin position="234"/>
        <end position="380"/>
    </location>
</feature>
<dbReference type="GO" id="GO:0003676">
    <property type="term" value="F:nucleic acid binding"/>
    <property type="evidence" value="ECO:0007669"/>
    <property type="project" value="InterPro"/>
</dbReference>
<proteinExistence type="inferred from homology"/>
<dbReference type="eggNOG" id="arCOG01444">
    <property type="taxonomic scope" value="Archaea"/>
</dbReference>
<comment type="similarity">
    <text evidence="2">In the central section; belongs to the CRISPR-associated helicase Cas3 family.</text>
</comment>
<dbReference type="eggNOG" id="arCOG01443">
    <property type="taxonomic scope" value="Archaea"/>
</dbReference>
<feature type="domain" description="HD Cas3-type" evidence="12">
    <location>
        <begin position="553"/>
        <end position="745"/>
    </location>
</feature>
<dbReference type="KEGG" id="tba:TERMP_00472"/>
<dbReference type="Pfam" id="PF22590">
    <property type="entry name" value="Cas3-like_C_2"/>
    <property type="match status" value="1"/>
</dbReference>
<dbReference type="InterPro" id="IPR054712">
    <property type="entry name" value="Cas3-like_dom"/>
</dbReference>
<dbReference type="GeneID" id="10040790"/>
<reference evidence="13 14" key="1">
    <citation type="journal article" date="2011" name="J. Bacteriol.">
        <title>Complete genome sequence of the hyperthermophilic, piezophilic, heterotrophic, and carboxydotrophic archaeon Thermococcus barophilus MP.</title>
        <authorList>
            <person name="Vannier P."/>
            <person name="Marteinsson V.T."/>
            <person name="Fridjonsson O.H."/>
            <person name="Oger P."/>
            <person name="Jebbar M."/>
        </authorList>
    </citation>
    <scope>NUCLEOTIDE SEQUENCE [LARGE SCALE GENOMIC DNA]</scope>
    <source>
        <strain evidence="14">DSM 11836 / MP</strain>
    </source>
</reference>
<dbReference type="GO" id="GO:0004518">
    <property type="term" value="F:nuclease activity"/>
    <property type="evidence" value="ECO:0007669"/>
    <property type="project" value="UniProtKB-KW"/>
</dbReference>
<evidence type="ECO:0000256" key="7">
    <source>
        <dbReference type="ARBA" id="ARBA00022806"/>
    </source>
</evidence>
<dbReference type="InterPro" id="IPR006483">
    <property type="entry name" value="CRISPR-assoc_Cas3_HD"/>
</dbReference>
<keyword evidence="6" id="KW-0378">Hydrolase</keyword>
<dbReference type="InterPro" id="IPR027417">
    <property type="entry name" value="P-loop_NTPase"/>
</dbReference>
<dbReference type="InterPro" id="IPR001650">
    <property type="entry name" value="Helicase_C-like"/>
</dbReference>
<protein>
    <submittedName>
        <fullName evidence="13">CRISPR-associated helicase Cas3-like protein</fullName>
    </submittedName>
</protein>
<dbReference type="Gene3D" id="1.10.3210.30">
    <property type="match status" value="1"/>
</dbReference>
<dbReference type="SUPFAM" id="SSF52540">
    <property type="entry name" value="P-loop containing nucleoside triphosphate hydrolases"/>
    <property type="match status" value="1"/>
</dbReference>
<dbReference type="InterPro" id="IPR038257">
    <property type="entry name" value="CRISPR-assoc_Cas3_HD_sf"/>
</dbReference>
<dbReference type="PROSITE" id="PS51194">
    <property type="entry name" value="HELICASE_CTER"/>
    <property type="match status" value="1"/>
</dbReference>
<dbReference type="GO" id="GO:0046872">
    <property type="term" value="F:metal ion binding"/>
    <property type="evidence" value="ECO:0007669"/>
    <property type="project" value="UniProtKB-KW"/>
</dbReference>
<evidence type="ECO:0000256" key="6">
    <source>
        <dbReference type="ARBA" id="ARBA00022801"/>
    </source>
</evidence>
<dbReference type="PANTHER" id="PTHR47959">
    <property type="entry name" value="ATP-DEPENDENT RNA HELICASE RHLE-RELATED"/>
    <property type="match status" value="1"/>
</dbReference>
<evidence type="ECO:0000313" key="13">
    <source>
        <dbReference type="EMBL" id="ADT83449.1"/>
    </source>
</evidence>
<keyword evidence="5" id="KW-0547">Nucleotide-binding</keyword>
<evidence type="ECO:0000259" key="12">
    <source>
        <dbReference type="PROSITE" id="PS51643"/>
    </source>
</evidence>
<dbReference type="GO" id="GO:0005524">
    <property type="term" value="F:ATP binding"/>
    <property type="evidence" value="ECO:0007669"/>
    <property type="project" value="UniProtKB-KW"/>
</dbReference>
<dbReference type="GO" id="GO:0003724">
    <property type="term" value="F:RNA helicase activity"/>
    <property type="evidence" value="ECO:0007669"/>
    <property type="project" value="TreeGrafter"/>
</dbReference>
<evidence type="ECO:0000259" key="10">
    <source>
        <dbReference type="PROSITE" id="PS51192"/>
    </source>
</evidence>
<dbReference type="PROSITE" id="PS51643">
    <property type="entry name" value="HD_CAS3"/>
    <property type="match status" value="1"/>
</dbReference>
<dbReference type="SMART" id="SM00487">
    <property type="entry name" value="DEXDc"/>
    <property type="match status" value="1"/>
</dbReference>
<keyword evidence="7" id="KW-0347">Helicase</keyword>
<dbReference type="GO" id="GO:0005829">
    <property type="term" value="C:cytosol"/>
    <property type="evidence" value="ECO:0007669"/>
    <property type="project" value="TreeGrafter"/>
</dbReference>
<dbReference type="InterPro" id="IPR011545">
    <property type="entry name" value="DEAD/DEAH_box_helicase_dom"/>
</dbReference>
<dbReference type="InterPro" id="IPR050079">
    <property type="entry name" value="DEAD_box_RNA_helicase"/>
</dbReference>
<evidence type="ECO:0000259" key="11">
    <source>
        <dbReference type="PROSITE" id="PS51194"/>
    </source>
</evidence>
<comment type="similarity">
    <text evidence="1">In the N-terminal section; belongs to the CRISPR-associated nuclease Cas3-HD family.</text>
</comment>
<feature type="domain" description="Helicase ATP-binding" evidence="10">
    <location>
        <begin position="24"/>
        <end position="200"/>
    </location>
</feature>
<dbReference type="PATRIC" id="fig|391623.17.peg.472"/>